<organism evidence="8 9">
    <name type="scientific">Vagococcus coleopterorum</name>
    <dbReference type="NCBI Taxonomy" id="2714946"/>
    <lineage>
        <taxon>Bacteria</taxon>
        <taxon>Bacillati</taxon>
        <taxon>Bacillota</taxon>
        <taxon>Bacilli</taxon>
        <taxon>Lactobacillales</taxon>
        <taxon>Enterococcaceae</taxon>
        <taxon>Vagococcus</taxon>
    </lineage>
</organism>
<gene>
    <name evidence="8" type="primary">yjeM</name>
    <name evidence="8" type="ORF">G7081_02780</name>
</gene>
<evidence type="ECO:0000256" key="3">
    <source>
        <dbReference type="ARBA" id="ARBA00022475"/>
    </source>
</evidence>
<dbReference type="Gene3D" id="1.20.1740.10">
    <property type="entry name" value="Amino acid/polyamine transporter I"/>
    <property type="match status" value="1"/>
</dbReference>
<feature type="transmembrane region" description="Helical" evidence="7">
    <location>
        <begin position="132"/>
        <end position="152"/>
    </location>
</feature>
<evidence type="ECO:0000256" key="1">
    <source>
        <dbReference type="ARBA" id="ARBA00004651"/>
    </source>
</evidence>
<keyword evidence="5 7" id="KW-1133">Transmembrane helix</keyword>
<dbReference type="PANTHER" id="PTHR42770">
    <property type="entry name" value="AMINO ACID TRANSPORTER-RELATED"/>
    <property type="match status" value="1"/>
</dbReference>
<feature type="transmembrane region" description="Helical" evidence="7">
    <location>
        <begin position="164"/>
        <end position="187"/>
    </location>
</feature>
<feature type="transmembrane region" description="Helical" evidence="7">
    <location>
        <begin position="248"/>
        <end position="270"/>
    </location>
</feature>
<comment type="subcellular location">
    <subcellularLocation>
        <location evidence="1">Cell membrane</location>
        <topology evidence="1">Multi-pass membrane protein</topology>
    </subcellularLocation>
</comment>
<evidence type="ECO:0000313" key="8">
    <source>
        <dbReference type="EMBL" id="QIL46065.1"/>
    </source>
</evidence>
<dbReference type="InterPro" id="IPR050367">
    <property type="entry name" value="APC_superfamily"/>
</dbReference>
<dbReference type="PANTHER" id="PTHR42770:SF15">
    <property type="entry name" value="GLUTAMATE_GAMMA-AMINOBUTYRATE ANTIPORTER-RELATED"/>
    <property type="match status" value="1"/>
</dbReference>
<dbReference type="PIRSF" id="PIRSF006060">
    <property type="entry name" value="AA_transporter"/>
    <property type="match status" value="1"/>
</dbReference>
<feature type="transmembrane region" description="Helical" evidence="7">
    <location>
        <begin position="474"/>
        <end position="492"/>
    </location>
</feature>
<evidence type="ECO:0000256" key="4">
    <source>
        <dbReference type="ARBA" id="ARBA00022692"/>
    </source>
</evidence>
<dbReference type="Pfam" id="PF13520">
    <property type="entry name" value="AA_permease_2"/>
    <property type="match status" value="1"/>
</dbReference>
<keyword evidence="3" id="KW-1003">Cell membrane</keyword>
<feature type="transmembrane region" description="Helical" evidence="7">
    <location>
        <begin position="207"/>
        <end position="227"/>
    </location>
</feature>
<evidence type="ECO:0000256" key="6">
    <source>
        <dbReference type="ARBA" id="ARBA00023136"/>
    </source>
</evidence>
<dbReference type="GO" id="GO:0005886">
    <property type="term" value="C:plasma membrane"/>
    <property type="evidence" value="ECO:0007669"/>
    <property type="project" value="UniProtKB-SubCell"/>
</dbReference>
<feature type="transmembrane region" description="Helical" evidence="7">
    <location>
        <begin position="12"/>
        <end position="35"/>
    </location>
</feature>
<proteinExistence type="predicted"/>
<dbReference type="InterPro" id="IPR002293">
    <property type="entry name" value="AA/rel_permease1"/>
</dbReference>
<dbReference type="AlphaFoldDB" id="A0A6G8AMA8"/>
<protein>
    <submittedName>
        <fullName evidence="8">Glutamate/gamma-aminobutyrate family transporter YjeM</fullName>
    </submittedName>
</protein>
<accession>A0A6G8AMA8</accession>
<evidence type="ECO:0000256" key="2">
    <source>
        <dbReference type="ARBA" id="ARBA00022448"/>
    </source>
</evidence>
<dbReference type="EMBL" id="CP049886">
    <property type="protein sequence ID" value="QIL46065.1"/>
    <property type="molecule type" value="Genomic_DNA"/>
</dbReference>
<feature type="transmembrane region" description="Helical" evidence="7">
    <location>
        <begin position="396"/>
        <end position="421"/>
    </location>
</feature>
<dbReference type="KEGG" id="vah:G7081_02780"/>
<keyword evidence="2" id="KW-0813">Transport</keyword>
<keyword evidence="9" id="KW-1185">Reference proteome</keyword>
<name>A0A6G8AMA8_9ENTE</name>
<dbReference type="NCBIfam" id="NF011775">
    <property type="entry name" value="PRK15238.1"/>
    <property type="match status" value="1"/>
</dbReference>
<evidence type="ECO:0000313" key="9">
    <source>
        <dbReference type="Proteomes" id="UP000500890"/>
    </source>
</evidence>
<keyword evidence="6 7" id="KW-0472">Membrane</keyword>
<dbReference type="Proteomes" id="UP000500890">
    <property type="component" value="Chromosome"/>
</dbReference>
<feature type="transmembrane region" description="Helical" evidence="7">
    <location>
        <begin position="327"/>
        <end position="349"/>
    </location>
</feature>
<dbReference type="GO" id="GO:0022857">
    <property type="term" value="F:transmembrane transporter activity"/>
    <property type="evidence" value="ECO:0007669"/>
    <property type="project" value="InterPro"/>
</dbReference>
<dbReference type="RefSeq" id="WP_166007186.1">
    <property type="nucleotide sequence ID" value="NZ_CP049886.1"/>
</dbReference>
<reference evidence="8 9" key="1">
    <citation type="submission" date="2020-03" db="EMBL/GenBank/DDBJ databases">
        <title>Vagococcus sp. nov., isolated from beetles.</title>
        <authorList>
            <person name="Hyun D.-W."/>
            <person name="Bae J.-W."/>
        </authorList>
    </citation>
    <scope>NUCLEOTIDE SEQUENCE [LARGE SCALE GENOMIC DNA]</scope>
    <source>
        <strain evidence="8 9">HDW17A</strain>
    </source>
</reference>
<feature type="transmembrane region" description="Helical" evidence="7">
    <location>
        <begin position="85"/>
        <end position="112"/>
    </location>
</feature>
<feature type="transmembrane region" description="Helical" evidence="7">
    <location>
        <begin position="41"/>
        <end position="64"/>
    </location>
</feature>
<feature type="transmembrane region" description="Helical" evidence="7">
    <location>
        <begin position="441"/>
        <end position="462"/>
    </location>
</feature>
<evidence type="ECO:0000256" key="7">
    <source>
        <dbReference type="SAM" id="Phobius"/>
    </source>
</evidence>
<feature type="transmembrane region" description="Helical" evidence="7">
    <location>
        <begin position="370"/>
        <end position="390"/>
    </location>
</feature>
<keyword evidence="4 7" id="KW-0812">Transmembrane</keyword>
<evidence type="ECO:0000256" key="5">
    <source>
        <dbReference type="ARBA" id="ARBA00022989"/>
    </source>
</evidence>
<sequence length="502" mass="55050">MSKVVQSKKLSMMALIMMIFTSVFGFTNVTRAFYLMGYASIFWYVLAAATFFIPYAFMMAEFGAAFKEEKGGIFAWMSKSVGEKYAFVGTFMWYASYVIWMVNVGIGIWIPLSSLIFGEDKTQSWSLFGLNGVQTLGILAIIWIILLTFIASKGLDKISKFTSLAGTAVLLINVVVLTCGLIILFANGHMAEPVSFSAFFTSPNPDYKSMIQILSFLVFAIFAYGGIEAVGGLVNETENPEKNFPKGLTMAAIVISIGYAVGIFITGAFINWETFVDGAAAAGKQITLGNVAYEMLNTMGVELGKALSLSESAQISLGHFTTRYMGLSMFMALSGAFFTLIFSPLKQLIEGTPKEIWPAKFSKIENGMPVNAMKVQAVIVIAIIALVSFGGDSAKAFFEILTGMTNVAMTLPYMFLAFAFLKFKQNKDIEKPYLAYKKPAVTTIAVALVLFMVGFANLFNIIQPTIDGNPMQTIWQIAGPIFFTIVALVLYGRYEKNHKNKA</sequence>